<evidence type="ECO:0000259" key="3">
    <source>
        <dbReference type="Pfam" id="PF00150"/>
    </source>
</evidence>
<dbReference type="InterPro" id="IPR017853">
    <property type="entry name" value="GH"/>
</dbReference>
<gene>
    <name evidence="4" type="ORF">EZS27_026442</name>
</gene>
<evidence type="ECO:0000256" key="1">
    <source>
        <dbReference type="ARBA" id="ARBA00022801"/>
    </source>
</evidence>
<proteinExistence type="predicted"/>
<evidence type="ECO:0000256" key="2">
    <source>
        <dbReference type="ARBA" id="ARBA00023295"/>
    </source>
</evidence>
<dbReference type="AlphaFoldDB" id="A0A5J4QUE6"/>
<dbReference type="GO" id="GO:0004553">
    <property type="term" value="F:hydrolase activity, hydrolyzing O-glycosyl compounds"/>
    <property type="evidence" value="ECO:0007669"/>
    <property type="project" value="InterPro"/>
</dbReference>
<comment type="caution">
    <text evidence="4">The sequence shown here is derived from an EMBL/GenBank/DDBJ whole genome shotgun (WGS) entry which is preliminary data.</text>
</comment>
<organism evidence="4">
    <name type="scientific">termite gut metagenome</name>
    <dbReference type="NCBI Taxonomy" id="433724"/>
    <lineage>
        <taxon>unclassified sequences</taxon>
        <taxon>metagenomes</taxon>
        <taxon>organismal metagenomes</taxon>
    </lineage>
</organism>
<dbReference type="EMBL" id="SNRY01002626">
    <property type="protein sequence ID" value="KAA6324203.1"/>
    <property type="molecule type" value="Genomic_DNA"/>
</dbReference>
<dbReference type="Pfam" id="PF00150">
    <property type="entry name" value="Cellulase"/>
    <property type="match status" value="1"/>
</dbReference>
<keyword evidence="2" id="KW-0326">Glycosidase</keyword>
<protein>
    <recommendedName>
        <fullName evidence="3">Glycoside hydrolase family 5 domain-containing protein</fullName>
    </recommendedName>
</protein>
<dbReference type="SUPFAM" id="SSF51445">
    <property type="entry name" value="(Trans)glycosidases"/>
    <property type="match status" value="1"/>
</dbReference>
<evidence type="ECO:0000313" key="4">
    <source>
        <dbReference type="EMBL" id="KAA6324203.1"/>
    </source>
</evidence>
<keyword evidence="1" id="KW-0378">Hydrolase</keyword>
<sequence length="316" mass="36490">MPFFWVRGFNYQPGYDDGTGGYGDGTSWSIWKNFKIDVIERELSRGVELFPEMTALRIWLPYQAYLSQPKQFLKDFSKFIQVIGKLKLRTMIVLFNAWHGNPFFGGFRPESFKSLSLEDLKRTFRFADDLLDRHSGDERIFAWDLCNEPSQLDIYLPWLQGLHDHIRSRREKNCLTIGVDATQTSVEVTKCVEPLCDIISEHPYLIFNNAPAERYRNNFDDLIRYVNETDKSLLVTETGWGDLSDSKRVESLHIELSNCVEHKAGFLIHALNHSLVSDLHRPEYGPVGGAGYMACIEKNGSLRPGHEMIRDYLKAK</sequence>
<reference evidence="4" key="1">
    <citation type="submission" date="2019-03" db="EMBL/GenBank/DDBJ databases">
        <title>Single cell metagenomics reveals metabolic interactions within the superorganism composed of flagellate Streblomastix strix and complex community of Bacteroidetes bacteria on its surface.</title>
        <authorList>
            <person name="Treitli S.C."/>
            <person name="Kolisko M."/>
            <person name="Husnik F."/>
            <person name="Keeling P."/>
            <person name="Hampl V."/>
        </authorList>
    </citation>
    <scope>NUCLEOTIDE SEQUENCE</scope>
    <source>
        <strain evidence="4">STM</strain>
    </source>
</reference>
<dbReference type="InterPro" id="IPR001547">
    <property type="entry name" value="Glyco_hydro_5"/>
</dbReference>
<dbReference type="Gene3D" id="3.20.20.80">
    <property type="entry name" value="Glycosidases"/>
    <property type="match status" value="1"/>
</dbReference>
<feature type="domain" description="Glycoside hydrolase family 5" evidence="3">
    <location>
        <begin position="55"/>
        <end position="245"/>
    </location>
</feature>
<accession>A0A5J4QUE6</accession>
<name>A0A5J4QUE6_9ZZZZ</name>
<dbReference type="GO" id="GO:0000272">
    <property type="term" value="P:polysaccharide catabolic process"/>
    <property type="evidence" value="ECO:0007669"/>
    <property type="project" value="InterPro"/>
</dbReference>